<protein>
    <recommendedName>
        <fullName evidence="2">Ubiquitin-like protease family profile domain-containing protein</fullName>
    </recommendedName>
</protein>
<proteinExistence type="predicted"/>
<gene>
    <name evidence="1" type="ORF">EJD97_014314</name>
</gene>
<evidence type="ECO:0000313" key="1">
    <source>
        <dbReference type="EMBL" id="TMW91465.1"/>
    </source>
</evidence>
<sequence>VSSFFSSDCGLFVAAYAEYLSDEIKFPSVGLQSNYLRNRYGTLLWKYDMDKLKARYVSDSDDPTRPKSGFSKQAEDALVDVDWLGLYYF</sequence>
<dbReference type="PANTHER" id="PTHR33022:SF13">
    <property type="entry name" value="UBIQUITIN-LIKE PROTEASE FAMILY PROFILE DOMAIN-CONTAINING PROTEIN"/>
    <property type="match status" value="1"/>
</dbReference>
<name>A0A6N2B9A9_SOLCI</name>
<dbReference type="EMBL" id="RXGB01003703">
    <property type="protein sequence ID" value="TMW91465.1"/>
    <property type="molecule type" value="Genomic_DNA"/>
</dbReference>
<dbReference type="PANTHER" id="PTHR33022">
    <property type="entry name" value="DUF1985 DOMAIN-CONTAINING PROTEIN"/>
    <property type="match status" value="1"/>
</dbReference>
<accession>A0A6N2B9A9</accession>
<organism evidence="1">
    <name type="scientific">Solanum chilense</name>
    <name type="common">Tomato</name>
    <name type="synonym">Lycopersicon chilense</name>
    <dbReference type="NCBI Taxonomy" id="4083"/>
    <lineage>
        <taxon>Eukaryota</taxon>
        <taxon>Viridiplantae</taxon>
        <taxon>Streptophyta</taxon>
        <taxon>Embryophyta</taxon>
        <taxon>Tracheophyta</taxon>
        <taxon>Spermatophyta</taxon>
        <taxon>Magnoliopsida</taxon>
        <taxon>eudicotyledons</taxon>
        <taxon>Gunneridae</taxon>
        <taxon>Pentapetalae</taxon>
        <taxon>asterids</taxon>
        <taxon>lamiids</taxon>
        <taxon>Solanales</taxon>
        <taxon>Solanaceae</taxon>
        <taxon>Solanoideae</taxon>
        <taxon>Solaneae</taxon>
        <taxon>Solanum</taxon>
        <taxon>Solanum subgen. Lycopersicon</taxon>
    </lineage>
</organism>
<feature type="non-terminal residue" evidence="1">
    <location>
        <position position="1"/>
    </location>
</feature>
<reference evidence="1" key="1">
    <citation type="submission" date="2019-05" db="EMBL/GenBank/DDBJ databases">
        <title>The de novo reference genome and transcriptome assemblies of the wild tomato species Solanum chilense.</title>
        <authorList>
            <person name="Stam R."/>
            <person name="Nosenko T."/>
            <person name="Hoerger A.C."/>
            <person name="Stephan W."/>
            <person name="Seidel M.A."/>
            <person name="Kuhn J.M.M."/>
            <person name="Haberer G."/>
            <person name="Tellier A."/>
        </authorList>
    </citation>
    <scope>NUCLEOTIDE SEQUENCE</scope>
    <source>
        <tissue evidence="1">Mature leaves</tissue>
    </source>
</reference>
<comment type="caution">
    <text evidence="1">The sequence shown here is derived from an EMBL/GenBank/DDBJ whole genome shotgun (WGS) entry which is preliminary data.</text>
</comment>
<dbReference type="AlphaFoldDB" id="A0A6N2B9A9"/>
<evidence type="ECO:0008006" key="2">
    <source>
        <dbReference type="Google" id="ProtNLM"/>
    </source>
</evidence>